<dbReference type="InterPro" id="IPR019619">
    <property type="entry name" value="DUF2490"/>
</dbReference>
<gene>
    <name evidence="1" type="ORF">AW14_02345</name>
</gene>
<proteinExistence type="predicted"/>
<dbReference type="OrthoDB" id="1436620at2"/>
<dbReference type="HOGENOM" id="CLU_105861_1_0_10"/>
<dbReference type="AlphaFoldDB" id="A0A0C5VTZ3"/>
<accession>A0A0C5VTZ3</accession>
<evidence type="ECO:0008006" key="3">
    <source>
        <dbReference type="Google" id="ProtNLM"/>
    </source>
</evidence>
<dbReference type="EMBL" id="CP007202">
    <property type="protein sequence ID" value="AJR02656.1"/>
    <property type="molecule type" value="Genomic_DNA"/>
</dbReference>
<evidence type="ECO:0000313" key="2">
    <source>
        <dbReference type="Proteomes" id="UP000032229"/>
    </source>
</evidence>
<protein>
    <recommendedName>
        <fullName evidence="3">DUF2490 domain-containing protein</fullName>
    </recommendedName>
</protein>
<dbReference type="STRING" id="1454006.AW14_02345"/>
<sequence>MIMSYIKFAGLIILITSSFVLKAQNNFMTLGETSFALNHKVSKNYSLNFATRSRYFIYNNQNLQYQQQQIDIFHFSTIALNFNHDLSLGIYYRNRDLFNTGSDEVRITQQFNYKKQKLGIRYGHRFRAEQRIFNTKTVFRQRYRFAVDFPLSGEKLDVGEPYFLSSLEALLSLSKPDKPEIDQRSTAQIGYQLTENLKLQIGLEYRLEAFNVKTKHNLFALSSAILKI</sequence>
<dbReference type="KEGG" id="sze:AW14_02345"/>
<name>A0A0C5VTZ3_9FLAO</name>
<keyword evidence="2" id="KW-1185">Reference proteome</keyword>
<evidence type="ECO:0000313" key="1">
    <source>
        <dbReference type="EMBL" id="AJR02656.1"/>
    </source>
</evidence>
<dbReference type="Proteomes" id="UP000032229">
    <property type="component" value="Chromosome"/>
</dbReference>
<reference evidence="1 2" key="1">
    <citation type="submission" date="2014-02" db="EMBL/GenBank/DDBJ databases">
        <authorList>
            <person name="Young C.-C."/>
            <person name="Hameed A."/>
            <person name="Huang H.-C."/>
            <person name="Shahina M."/>
        </authorList>
    </citation>
    <scope>NUCLEOTIDE SEQUENCE [LARGE SCALE GENOMIC DNA]</scope>
    <source>
        <strain evidence="1 2">CC-SAMT-1</strain>
    </source>
</reference>
<dbReference type="Pfam" id="PF10677">
    <property type="entry name" value="DUF2490"/>
    <property type="match status" value="1"/>
</dbReference>
<organism evidence="1 2">
    <name type="scientific">Siansivirga zeaxanthinifaciens CC-SAMT-1</name>
    <dbReference type="NCBI Taxonomy" id="1454006"/>
    <lineage>
        <taxon>Bacteria</taxon>
        <taxon>Pseudomonadati</taxon>
        <taxon>Bacteroidota</taxon>
        <taxon>Flavobacteriia</taxon>
        <taxon>Flavobacteriales</taxon>
        <taxon>Flavobacteriaceae</taxon>
        <taxon>Siansivirga</taxon>
    </lineage>
</organism>